<dbReference type="EMBL" id="SMCX01000005">
    <property type="protein sequence ID" value="TCW24966.1"/>
    <property type="molecule type" value="Genomic_DNA"/>
</dbReference>
<dbReference type="AlphaFoldDB" id="A0A4R3ZW69"/>
<dbReference type="GO" id="GO:0005737">
    <property type="term" value="C:cytoplasm"/>
    <property type="evidence" value="ECO:0007669"/>
    <property type="project" value="UniProtKB-SubCell"/>
</dbReference>
<evidence type="ECO:0000256" key="2">
    <source>
        <dbReference type="ARBA" id="ARBA00023186"/>
    </source>
</evidence>
<evidence type="ECO:0000256" key="1">
    <source>
        <dbReference type="ARBA" id="ARBA00022988"/>
    </source>
</evidence>
<dbReference type="RefSeq" id="WP_061914946.1">
    <property type="nucleotide sequence ID" value="NZ_CP143053.1"/>
</dbReference>
<dbReference type="GeneID" id="89531582"/>
<evidence type="ECO:0000313" key="5">
    <source>
        <dbReference type="EMBL" id="TCW24966.1"/>
    </source>
</evidence>
<dbReference type="HAMAP" id="MF_01385">
    <property type="entry name" value="UreF"/>
    <property type="match status" value="1"/>
</dbReference>
<dbReference type="InterPro" id="IPR038277">
    <property type="entry name" value="UreF_sf"/>
</dbReference>
<evidence type="ECO:0000256" key="4">
    <source>
        <dbReference type="SAM" id="MobiDB-lite"/>
    </source>
</evidence>
<dbReference type="GO" id="GO:0016151">
    <property type="term" value="F:nickel cation binding"/>
    <property type="evidence" value="ECO:0007669"/>
    <property type="project" value="UniProtKB-UniRule"/>
</dbReference>
<name>A0A4R3ZW69_9ACTN</name>
<evidence type="ECO:0000256" key="3">
    <source>
        <dbReference type="HAMAP-Rule" id="MF_01385"/>
    </source>
</evidence>
<comment type="function">
    <text evidence="3">Required for maturation of urease via the functional incorporation of the urease nickel metallocenter.</text>
</comment>
<feature type="compositionally biased region" description="Low complexity" evidence="4">
    <location>
        <begin position="93"/>
        <end position="110"/>
    </location>
</feature>
<dbReference type="Pfam" id="PF01730">
    <property type="entry name" value="UreF"/>
    <property type="match status" value="1"/>
</dbReference>
<proteinExistence type="inferred from homology"/>
<dbReference type="PANTHER" id="PTHR33620:SF1">
    <property type="entry name" value="UREASE ACCESSORY PROTEIN F"/>
    <property type="match status" value="1"/>
</dbReference>
<organism evidence="5 6">
    <name type="scientific">Dietzia cinnamea</name>
    <dbReference type="NCBI Taxonomy" id="321318"/>
    <lineage>
        <taxon>Bacteria</taxon>
        <taxon>Bacillati</taxon>
        <taxon>Actinomycetota</taxon>
        <taxon>Actinomycetes</taxon>
        <taxon>Mycobacteriales</taxon>
        <taxon>Dietziaceae</taxon>
        <taxon>Dietzia</taxon>
    </lineage>
</organism>
<comment type="similarity">
    <text evidence="3">Belongs to the UreF family.</text>
</comment>
<keyword evidence="1 3" id="KW-0996">Nickel insertion</keyword>
<protein>
    <recommendedName>
        <fullName evidence="3">Urease accessory protein UreF</fullName>
    </recommendedName>
</protein>
<feature type="compositionally biased region" description="Pro residues" evidence="4">
    <location>
        <begin position="111"/>
        <end position="124"/>
    </location>
</feature>
<comment type="subunit">
    <text evidence="3">UreD, UreF and UreG form a complex that acts as a GTP-hydrolysis-dependent molecular chaperone, activating the urease apoprotein by helping to assemble the nickel containing metallocenter of UreC. The UreE protein probably delivers the nickel.</text>
</comment>
<evidence type="ECO:0000313" key="6">
    <source>
        <dbReference type="Proteomes" id="UP000295805"/>
    </source>
</evidence>
<feature type="region of interest" description="Disordered" evidence="4">
    <location>
        <begin position="1"/>
        <end position="20"/>
    </location>
</feature>
<feature type="region of interest" description="Disordered" evidence="4">
    <location>
        <begin position="93"/>
        <end position="126"/>
    </location>
</feature>
<sequence>MSTDDDEGRRPASREQGTGRAGLSTLLLALQFTDSSFPSGMYTLSHGLEGLREAGAVGPAGPLSVADAVHGILRHSAGPAEATALALAWAATREHSGPAPASGTPGAPGAPDAPAPPGPGPDPSPLLAALTCIDQRLHATRLTREFRDGATRTGTQVLDLAAELLDDPVVSAWNDHVRARRSPGSQSVVMGVVYARGGLSQREAVAADLTALVISLSGAALRLRLADHRSAQALVRGAAPVIAEVTDAAVGRTLEELGGFAPVLDLASCHHERAEARLFAS</sequence>
<dbReference type="PANTHER" id="PTHR33620">
    <property type="entry name" value="UREASE ACCESSORY PROTEIN F"/>
    <property type="match status" value="1"/>
</dbReference>
<dbReference type="Proteomes" id="UP000295805">
    <property type="component" value="Unassembled WGS sequence"/>
</dbReference>
<reference evidence="5 6" key="1">
    <citation type="submission" date="2019-03" db="EMBL/GenBank/DDBJ databases">
        <title>Root nodule microbial communities of legume samples collected from USA, Mexico and Botswana.</title>
        <authorList>
            <person name="Hirsch A."/>
        </authorList>
    </citation>
    <scope>NUCLEOTIDE SEQUENCE [LARGE SCALE GENOMIC DNA]</scope>
    <source>
        <strain evidence="5 6">55</strain>
    </source>
</reference>
<keyword evidence="2 3" id="KW-0143">Chaperone</keyword>
<keyword evidence="3" id="KW-0963">Cytoplasm</keyword>
<comment type="subcellular location">
    <subcellularLocation>
        <location evidence="3">Cytoplasm</location>
    </subcellularLocation>
</comment>
<comment type="caution">
    <text evidence="5">The sequence shown here is derived from an EMBL/GenBank/DDBJ whole genome shotgun (WGS) entry which is preliminary data.</text>
</comment>
<dbReference type="Gene3D" id="1.10.4190.10">
    <property type="entry name" value="Urease accessory protein UreF"/>
    <property type="match status" value="1"/>
</dbReference>
<accession>A0A4R3ZW69</accession>
<dbReference type="InterPro" id="IPR002639">
    <property type="entry name" value="UreF"/>
</dbReference>
<gene>
    <name evidence="3" type="primary">ureF</name>
    <name evidence="5" type="ORF">EDD19_10524</name>
</gene>